<dbReference type="EMBL" id="MLJW01003508">
    <property type="protein sequence ID" value="OIQ71903.1"/>
    <property type="molecule type" value="Genomic_DNA"/>
</dbReference>
<dbReference type="PANTHER" id="PTHR14969">
    <property type="entry name" value="SPHINGOSINE-1-PHOSPHATE PHOSPHOHYDROLASE"/>
    <property type="match status" value="1"/>
</dbReference>
<dbReference type="EC" id="3.6.1.27" evidence="3"/>
<keyword evidence="1" id="KW-0472">Membrane</keyword>
<proteinExistence type="predicted"/>
<dbReference type="AlphaFoldDB" id="A0A1J5PVS3"/>
<protein>
    <submittedName>
        <fullName evidence="3">Putative undecaprenyl-diphosphatase YbjG</fullName>
        <ecNumber evidence="3">3.6.1.27</ecNumber>
    </submittedName>
</protein>
<reference evidence="3" key="1">
    <citation type="submission" date="2016-10" db="EMBL/GenBank/DDBJ databases">
        <title>Sequence of Gallionella enrichment culture.</title>
        <authorList>
            <person name="Poehlein A."/>
            <person name="Muehling M."/>
            <person name="Daniel R."/>
        </authorList>
    </citation>
    <scope>NUCLEOTIDE SEQUENCE</scope>
</reference>
<gene>
    <name evidence="3" type="primary">ybjG_9</name>
    <name evidence="3" type="ORF">GALL_464760</name>
</gene>
<feature type="transmembrane region" description="Helical" evidence="1">
    <location>
        <begin position="61"/>
        <end position="81"/>
    </location>
</feature>
<comment type="caution">
    <text evidence="3">The sequence shown here is derived from an EMBL/GenBank/DDBJ whole genome shotgun (WGS) entry which is preliminary data.</text>
</comment>
<name>A0A1J5PVS3_9ZZZZ</name>
<dbReference type="SUPFAM" id="SSF48317">
    <property type="entry name" value="Acid phosphatase/Vanadium-dependent haloperoxidase"/>
    <property type="match status" value="1"/>
</dbReference>
<dbReference type="GO" id="GO:0050380">
    <property type="term" value="F:undecaprenyl-diphosphatase activity"/>
    <property type="evidence" value="ECO:0007669"/>
    <property type="project" value="UniProtKB-EC"/>
</dbReference>
<keyword evidence="3" id="KW-0378">Hydrolase</keyword>
<feature type="domain" description="Phosphatidic acid phosphatase type 2/haloperoxidase" evidence="2">
    <location>
        <begin position="58"/>
        <end position="167"/>
    </location>
</feature>
<keyword evidence="1" id="KW-1133">Transmembrane helix</keyword>
<accession>A0A1J5PVS3</accession>
<feature type="transmembrane region" description="Helical" evidence="1">
    <location>
        <begin position="150"/>
        <end position="167"/>
    </location>
</feature>
<feature type="transmembrane region" description="Helical" evidence="1">
    <location>
        <begin position="29"/>
        <end position="49"/>
    </location>
</feature>
<sequence length="193" mass="20597">MEAWFPGNLALFNLLNASAAPNTVLRALAHLFAVDALYALMLAMMVVWFTGAAAARRSLMLAVGAVAVGVVVNVVIGTVLGTPRPFAAGIGHQFLVHSADASFPSDHGTVVWSIGLCLIATGQARLGRGVMWLGLLVAWARVYLGVHYPLDFLGGFVVAFGSVVAVLRHEERLAPWMGAIEAWHAERGKEPLW</sequence>
<dbReference type="Pfam" id="PF01569">
    <property type="entry name" value="PAP2"/>
    <property type="match status" value="1"/>
</dbReference>
<dbReference type="InterPro" id="IPR036938">
    <property type="entry name" value="PAP2/HPO_sf"/>
</dbReference>
<dbReference type="InterPro" id="IPR000326">
    <property type="entry name" value="PAP2/HPO"/>
</dbReference>
<evidence type="ECO:0000256" key="1">
    <source>
        <dbReference type="SAM" id="Phobius"/>
    </source>
</evidence>
<evidence type="ECO:0000259" key="2">
    <source>
        <dbReference type="SMART" id="SM00014"/>
    </source>
</evidence>
<dbReference type="PANTHER" id="PTHR14969:SF13">
    <property type="entry name" value="AT30094P"/>
    <property type="match status" value="1"/>
</dbReference>
<organism evidence="3">
    <name type="scientific">mine drainage metagenome</name>
    <dbReference type="NCBI Taxonomy" id="410659"/>
    <lineage>
        <taxon>unclassified sequences</taxon>
        <taxon>metagenomes</taxon>
        <taxon>ecological metagenomes</taxon>
    </lineage>
</organism>
<keyword evidence="1" id="KW-0812">Transmembrane</keyword>
<dbReference type="SMART" id="SM00014">
    <property type="entry name" value="acidPPc"/>
    <property type="match status" value="1"/>
</dbReference>
<dbReference type="Gene3D" id="1.20.144.10">
    <property type="entry name" value="Phosphatidic acid phosphatase type 2/haloperoxidase"/>
    <property type="match status" value="1"/>
</dbReference>
<evidence type="ECO:0000313" key="3">
    <source>
        <dbReference type="EMBL" id="OIQ71903.1"/>
    </source>
</evidence>